<dbReference type="Proteomes" id="UP001324427">
    <property type="component" value="Unassembled WGS sequence"/>
</dbReference>
<dbReference type="InterPro" id="IPR031488">
    <property type="entry name" value="Zn_ribbon_mio"/>
</dbReference>
<evidence type="ECO:0000313" key="7">
    <source>
        <dbReference type="EMBL" id="KAK4548622.1"/>
    </source>
</evidence>
<keyword evidence="2" id="KW-0853">WD repeat</keyword>
<dbReference type="GO" id="GO:1904263">
    <property type="term" value="P:positive regulation of TORC1 signaling"/>
    <property type="evidence" value="ECO:0007669"/>
    <property type="project" value="TreeGrafter"/>
</dbReference>
<dbReference type="InterPro" id="IPR049092">
    <property type="entry name" value="MIOS_a-sol"/>
</dbReference>
<dbReference type="GO" id="GO:0005737">
    <property type="term" value="C:cytoplasm"/>
    <property type="evidence" value="ECO:0007669"/>
    <property type="project" value="TreeGrafter"/>
</dbReference>
<dbReference type="PANTHER" id="PTHR16453">
    <property type="entry name" value="WD40 DOMAIN-CONTAINING PROTEIN MIO FAMILY MEMBER"/>
    <property type="match status" value="1"/>
</dbReference>
<evidence type="ECO:0000256" key="3">
    <source>
        <dbReference type="ARBA" id="ARBA00022737"/>
    </source>
</evidence>
<name>A0AAV9JSL7_9PEZI</name>
<organism evidence="7 8">
    <name type="scientific">Oleoguttula mirabilis</name>
    <dbReference type="NCBI Taxonomy" id="1507867"/>
    <lineage>
        <taxon>Eukaryota</taxon>
        <taxon>Fungi</taxon>
        <taxon>Dikarya</taxon>
        <taxon>Ascomycota</taxon>
        <taxon>Pezizomycotina</taxon>
        <taxon>Dothideomycetes</taxon>
        <taxon>Dothideomycetidae</taxon>
        <taxon>Mycosphaerellales</taxon>
        <taxon>Teratosphaeriaceae</taxon>
        <taxon>Oleoguttula</taxon>
    </lineage>
</organism>
<dbReference type="PANTHER" id="PTHR16453:SF9">
    <property type="entry name" value="GATOR COMPLEX PROTEIN MIOS"/>
    <property type="match status" value="1"/>
</dbReference>
<evidence type="ECO:0000259" key="6">
    <source>
        <dbReference type="Pfam" id="PF21719"/>
    </source>
</evidence>
<dbReference type="Gene3D" id="2.130.10.10">
    <property type="entry name" value="YVTN repeat-like/Quinoprotein amine dehydrogenase"/>
    <property type="match status" value="1"/>
</dbReference>
<comment type="caution">
    <text evidence="7">The sequence shown here is derived from an EMBL/GenBank/DDBJ whole genome shotgun (WGS) entry which is preliminary data.</text>
</comment>
<feature type="domain" description="MIOS-like alpha-solenoid" evidence="6">
    <location>
        <begin position="458"/>
        <end position="688"/>
    </location>
</feature>
<dbReference type="EMBL" id="JAVFHQ010000007">
    <property type="protein sequence ID" value="KAK4548622.1"/>
    <property type="molecule type" value="Genomic_DNA"/>
</dbReference>
<dbReference type="SUPFAM" id="SSF50978">
    <property type="entry name" value="WD40 repeat-like"/>
    <property type="match status" value="1"/>
</dbReference>
<sequence>MEAAVRWSPHSTGDKQRFLIVDIADSSLTLNEVDTWSRRDLQYHAVSRFNKLPAFGAFAWSPLEESVVALGLSSGNASLIRLREDKQPSENIATFKIKQQRKCNSVAFSTQNWLAVGLDKTRSDVCLNIYDAASEHQEPVRRLCAAELVSSVRFFSSRPHELVASIQRMHIRIYDLRDGYFSGSGGNIQAATRNVNNITIDPLDENYFASGGSSGDPSVTVWDKRWIRQSSSSGSNSGAVFNFSPAVDVPAPTTVWSLRYSGQRRGRLAISSNTGEVRVIDMVEGQTSALHASEYLPTNRYGGSAWHNNRYVSQVRTVEPPWQMQRDTTDGSHRIIAFDWVGQEEAGHEQIMLALRPNREVDVLRVPTTNPLAEVTARQDLSIGFQDGSLIEAKPYAATAKPGAPYEQATGAGGAEDFGPSDYDPEASFTEGMEGAVLTCSRDSPHIGKILASATVQRERCRSGYLFDCHSNMKIVLGHWQLERLWEIINRFREHAADAGMVYKSLDLSYVGVSGLWSENIGNQCRRRLSPSRVKAAEAIHGLNTQRKIPAFAGERTNFEYHRQLCLAACGWKFTAENLEKECQELIDRGLYYQAIVQAVLHDAKHIAFNLLRTLIRSKTIPNIGLGALLASDEINDEQREMCLWMSADTEDPALKALLTFLTTGNWRDVMKTNYLHLGYRVALGLKYLNDTELSGFIQTETARAVRNGDLEGILLTGLGEGAMDLFQTYLTKSNDLQTAVLATAFTNPLYVDDVRWEMWRETYFMQMQSWRAFNERANFTVQHSRLARGHDGSTLVELPPKQVTLRCNHCQGALARDGAAAAAAANGRSNGTPVAGPAANAGTVCPHCGRHTPRCALCQLWLGTPTLVPGPPTKPPTKHTKSTSTSSKHLAPGAEDSTQLLARFLSFCVSCGHGFHAHHAKEWFSKHGMCPVPDCKCMCGLG</sequence>
<proteinExistence type="inferred from homology"/>
<keyword evidence="3" id="KW-0677">Repeat</keyword>
<reference evidence="7 8" key="1">
    <citation type="submission" date="2021-11" db="EMBL/GenBank/DDBJ databases">
        <title>Black yeast isolated from Biological Soil Crust.</title>
        <authorList>
            <person name="Kurbessoian T."/>
        </authorList>
    </citation>
    <scope>NUCLEOTIDE SEQUENCE [LARGE SCALE GENOMIC DNA]</scope>
    <source>
        <strain evidence="7 8">CCFEE 5522</strain>
    </source>
</reference>
<evidence type="ECO:0000256" key="1">
    <source>
        <dbReference type="ARBA" id="ARBA00009713"/>
    </source>
</evidence>
<evidence type="ECO:0008006" key="9">
    <source>
        <dbReference type="Google" id="ProtNLM"/>
    </source>
</evidence>
<evidence type="ECO:0000256" key="4">
    <source>
        <dbReference type="SAM" id="MobiDB-lite"/>
    </source>
</evidence>
<keyword evidence="8" id="KW-1185">Reference proteome</keyword>
<protein>
    <recommendedName>
        <fullName evidence="9">WD repeat protein mio zinc-ribbon like domain-containing protein</fullName>
    </recommendedName>
</protein>
<dbReference type="SMART" id="SM00320">
    <property type="entry name" value="WD40"/>
    <property type="match status" value="4"/>
</dbReference>
<dbReference type="CDD" id="cd16691">
    <property type="entry name" value="mRING-H2-C3H3C2_Mio"/>
    <property type="match status" value="1"/>
</dbReference>
<feature type="region of interest" description="Disordered" evidence="4">
    <location>
        <begin position="869"/>
        <end position="893"/>
    </location>
</feature>
<dbReference type="Pfam" id="PF21719">
    <property type="entry name" value="MIOS_a-sol"/>
    <property type="match status" value="1"/>
</dbReference>
<evidence type="ECO:0000256" key="2">
    <source>
        <dbReference type="ARBA" id="ARBA00022574"/>
    </source>
</evidence>
<evidence type="ECO:0000259" key="5">
    <source>
        <dbReference type="Pfam" id="PF17034"/>
    </source>
</evidence>
<dbReference type="AlphaFoldDB" id="A0AAV9JSL7"/>
<dbReference type="Pfam" id="PF17034">
    <property type="entry name" value="zinc_ribbon_16"/>
    <property type="match status" value="1"/>
</dbReference>
<feature type="domain" description="GATOR2 complex protein MIO zinc-ribbon like" evidence="5">
    <location>
        <begin position="808"/>
        <end position="940"/>
    </location>
</feature>
<dbReference type="InterPro" id="IPR037593">
    <property type="entry name" value="MIOS/Sea4"/>
</dbReference>
<dbReference type="InterPro" id="IPR036322">
    <property type="entry name" value="WD40_repeat_dom_sf"/>
</dbReference>
<evidence type="ECO:0000313" key="8">
    <source>
        <dbReference type="Proteomes" id="UP001324427"/>
    </source>
</evidence>
<dbReference type="InterPro" id="IPR015943">
    <property type="entry name" value="WD40/YVTN_repeat-like_dom_sf"/>
</dbReference>
<dbReference type="InterPro" id="IPR001680">
    <property type="entry name" value="WD40_rpt"/>
</dbReference>
<comment type="similarity">
    <text evidence="1">Belongs to the WD repeat mio family.</text>
</comment>
<gene>
    <name evidence="7" type="ORF">LTR36_009532</name>
</gene>
<accession>A0AAV9JSL7</accession>